<keyword evidence="4" id="KW-0319">Glycerol metabolism</keyword>
<dbReference type="InterPro" id="IPR017946">
    <property type="entry name" value="PLC-like_Pdiesterase_TIM-brl"/>
</dbReference>
<feature type="chain" id="PRO_5024344565" description="glycerophosphodiester phosphodiesterase" evidence="8">
    <location>
        <begin position="29"/>
        <end position="756"/>
    </location>
</feature>
<dbReference type="EMBL" id="CM007385">
    <property type="protein sequence ID" value="ONK70122.1"/>
    <property type="molecule type" value="Genomic_DNA"/>
</dbReference>
<dbReference type="GO" id="GO:0006071">
    <property type="term" value="P:glycerol metabolic process"/>
    <property type="evidence" value="ECO:0007669"/>
    <property type="project" value="UniProtKB-KW"/>
</dbReference>
<dbReference type="Gene3D" id="3.20.20.190">
    <property type="entry name" value="Phosphatidylinositol (PI) phosphodiesterase"/>
    <property type="match status" value="2"/>
</dbReference>
<dbReference type="Gramene" id="ONK70122">
    <property type="protein sequence ID" value="ONK70122"/>
    <property type="gene ID" value="A4U43_C05F30490"/>
</dbReference>
<reference evidence="11" key="1">
    <citation type="journal article" date="2017" name="Nat. Commun.">
        <title>The asparagus genome sheds light on the origin and evolution of a young Y chromosome.</title>
        <authorList>
            <person name="Harkess A."/>
            <person name="Zhou J."/>
            <person name="Xu C."/>
            <person name="Bowers J.E."/>
            <person name="Van der Hulst R."/>
            <person name="Ayyampalayam S."/>
            <person name="Mercati F."/>
            <person name="Riccardi P."/>
            <person name="McKain M.R."/>
            <person name="Kakrana A."/>
            <person name="Tang H."/>
            <person name="Ray J."/>
            <person name="Groenendijk J."/>
            <person name="Arikit S."/>
            <person name="Mathioni S.M."/>
            <person name="Nakano M."/>
            <person name="Shan H."/>
            <person name="Telgmann-Rauber A."/>
            <person name="Kanno A."/>
            <person name="Yue Z."/>
            <person name="Chen H."/>
            <person name="Li W."/>
            <person name="Chen Y."/>
            <person name="Xu X."/>
            <person name="Zhang Y."/>
            <person name="Luo S."/>
            <person name="Chen H."/>
            <person name="Gao J."/>
            <person name="Mao Z."/>
            <person name="Pires J.C."/>
            <person name="Luo M."/>
            <person name="Kudrna D."/>
            <person name="Wing R.A."/>
            <person name="Meyers B.C."/>
            <person name="Yi K."/>
            <person name="Kong H."/>
            <person name="Lavrijsen P."/>
            <person name="Sunseri F."/>
            <person name="Falavigna A."/>
            <person name="Ye Y."/>
            <person name="Leebens-Mack J.H."/>
            <person name="Chen G."/>
        </authorList>
    </citation>
    <scope>NUCLEOTIDE SEQUENCE [LARGE SCALE GENOMIC DNA]</scope>
    <source>
        <strain evidence="11">cv. DH0086</strain>
    </source>
</reference>
<evidence type="ECO:0000256" key="1">
    <source>
        <dbReference type="ARBA" id="ARBA00007277"/>
    </source>
</evidence>
<keyword evidence="6" id="KW-0325">Glycoprotein</keyword>
<comment type="catalytic activity">
    <reaction evidence="7">
        <text>a sn-glycero-3-phosphodiester + H2O = an alcohol + sn-glycerol 3-phosphate + H(+)</text>
        <dbReference type="Rhea" id="RHEA:12969"/>
        <dbReference type="ChEBI" id="CHEBI:15377"/>
        <dbReference type="ChEBI" id="CHEBI:15378"/>
        <dbReference type="ChEBI" id="CHEBI:30879"/>
        <dbReference type="ChEBI" id="CHEBI:57597"/>
        <dbReference type="ChEBI" id="CHEBI:83408"/>
        <dbReference type="EC" id="3.1.4.46"/>
    </reaction>
</comment>
<keyword evidence="3 8" id="KW-0732">Signal</keyword>
<dbReference type="OrthoDB" id="1058301at2759"/>
<feature type="signal peptide" evidence="8">
    <location>
        <begin position="1"/>
        <end position="28"/>
    </location>
</feature>
<evidence type="ECO:0000313" key="11">
    <source>
        <dbReference type="Proteomes" id="UP000243459"/>
    </source>
</evidence>
<dbReference type="EC" id="3.1.4.46" evidence="2"/>
<evidence type="ECO:0000256" key="5">
    <source>
        <dbReference type="ARBA" id="ARBA00022801"/>
    </source>
</evidence>
<accession>A0A5P1EW30</accession>
<evidence type="ECO:0000256" key="7">
    <source>
        <dbReference type="ARBA" id="ARBA00047512"/>
    </source>
</evidence>
<evidence type="ECO:0000256" key="2">
    <source>
        <dbReference type="ARBA" id="ARBA00012247"/>
    </source>
</evidence>
<name>A0A5P1EW30_ASPOF</name>
<dbReference type="PANTHER" id="PTHR43620">
    <property type="entry name" value="GLYCEROPHOSPHORYL DIESTER PHOSPHODIESTERASE"/>
    <property type="match status" value="1"/>
</dbReference>
<feature type="domain" description="GP-PDE" evidence="9">
    <location>
        <begin position="44"/>
        <end position="343"/>
    </location>
</feature>
<protein>
    <recommendedName>
        <fullName evidence="2">glycerophosphodiester phosphodiesterase</fullName>
        <ecNumber evidence="2">3.1.4.46</ecNumber>
    </recommendedName>
</protein>
<evidence type="ECO:0000256" key="4">
    <source>
        <dbReference type="ARBA" id="ARBA00022798"/>
    </source>
</evidence>
<sequence length="756" mass="82594">MWEMRFRWKAHSFMAAFLVLQVLGLVAGQGGKKSPWLTLSGKAPAVVAKGGFSGLFPDSSSDAFGFTYLAGSPDTITWCDVQLTKDGVGVCLPSMTLDNCTNIQFFAPNGTNTYSVDGVPTSGWFSVDYDFKTLGQVSVLRSTLSRSDKFDATLYPILTVEEVKTQIKSAALWLNIQHSMFYSQHKLNIRSYLLSVSKKVVVDYVSSAEVVFLTSIGSRMGSKTKLIFQFLGQDIAEPSMNITYGSLLQNFTFIKTFASGILVPRNYIWPVTSDLYLQPHTSIVLDAHKQGLEVYAYEFANDGFISFNYSYDPVAEYLNFVDNGDFSVDGVLTDFPVTASEAIGCFSHMGKNKSEHGNPVVITHNGASGVYPDCTDLAYQQAVEDGADFIDCPVQVTKDGTLVCMSSIDLMDSTTVSTSPMRSRSSVIPQLKATPGIYTFNFTWDEIQENLKPAISNPELQYKLVRNPRFKNAGKFTKLSEFLNYAKGKDLSGIVITIENAAYLAENIGYSVTDSVIKALKDAGFHNQTVQEVVIQSTNSSVLTKFKKQTSYSCIYRVDESISNADSASLADIKKFATSVAINKDSVYPRSEAFITGQTDLVKNLQSAGFSVFVYVLTNEYVSQPWDFFSDPTTEINSFVQGTGVDGIITEFPGTSTRYRRNTCLKLGNKMPNYMVPVQVGSLLVTLNVAALPPAQAPMPILNADDVAEPPLPPASLKPAVSIPPASQPSEGSPRHLFASFLLSLAIATVSGLLLL</sequence>
<dbReference type="PROSITE" id="PS51704">
    <property type="entry name" value="GP_PDE"/>
    <property type="match status" value="2"/>
</dbReference>
<evidence type="ECO:0000313" key="10">
    <source>
        <dbReference type="EMBL" id="ONK70122.1"/>
    </source>
</evidence>
<comment type="similarity">
    <text evidence="1">Belongs to the glycerophosphoryl diester phosphodiesterase family.</text>
</comment>
<evidence type="ECO:0000256" key="3">
    <source>
        <dbReference type="ARBA" id="ARBA00022729"/>
    </source>
</evidence>
<keyword evidence="11" id="KW-1185">Reference proteome</keyword>
<gene>
    <name evidence="10" type="ORF">A4U43_C05F30490</name>
</gene>
<proteinExistence type="inferred from homology"/>
<dbReference type="PANTHER" id="PTHR43620:SF7">
    <property type="entry name" value="GLYCEROPHOSPHODIESTER PHOSPHODIESTERASE GDPD5-RELATED"/>
    <property type="match status" value="1"/>
</dbReference>
<evidence type="ECO:0000256" key="6">
    <source>
        <dbReference type="ARBA" id="ARBA00023180"/>
    </source>
</evidence>
<evidence type="ECO:0000256" key="8">
    <source>
        <dbReference type="SAM" id="SignalP"/>
    </source>
</evidence>
<dbReference type="GO" id="GO:0006629">
    <property type="term" value="P:lipid metabolic process"/>
    <property type="evidence" value="ECO:0007669"/>
    <property type="project" value="InterPro"/>
</dbReference>
<dbReference type="AlphaFoldDB" id="A0A5P1EW30"/>
<dbReference type="SUPFAM" id="SSF51695">
    <property type="entry name" value="PLC-like phosphodiesterases"/>
    <property type="match status" value="2"/>
</dbReference>
<dbReference type="InterPro" id="IPR030395">
    <property type="entry name" value="GP_PDE_dom"/>
</dbReference>
<dbReference type="CDD" id="cd08603">
    <property type="entry name" value="GDPD_SHV3_repeat_1"/>
    <property type="match status" value="1"/>
</dbReference>
<dbReference type="Pfam" id="PF03009">
    <property type="entry name" value="GDPD"/>
    <property type="match status" value="2"/>
</dbReference>
<dbReference type="GO" id="GO:0008889">
    <property type="term" value="F:glycerophosphodiester phosphodiesterase activity"/>
    <property type="evidence" value="ECO:0007669"/>
    <property type="project" value="UniProtKB-EC"/>
</dbReference>
<dbReference type="FunFam" id="3.20.20.190:FF:000013">
    <property type="entry name" value="Glycerophosphodiester phosphodiesterase GDPDL3"/>
    <property type="match status" value="1"/>
</dbReference>
<organism evidence="10 11">
    <name type="scientific">Asparagus officinalis</name>
    <name type="common">Garden asparagus</name>
    <dbReference type="NCBI Taxonomy" id="4686"/>
    <lineage>
        <taxon>Eukaryota</taxon>
        <taxon>Viridiplantae</taxon>
        <taxon>Streptophyta</taxon>
        <taxon>Embryophyta</taxon>
        <taxon>Tracheophyta</taxon>
        <taxon>Spermatophyta</taxon>
        <taxon>Magnoliopsida</taxon>
        <taxon>Liliopsida</taxon>
        <taxon>Asparagales</taxon>
        <taxon>Asparagaceae</taxon>
        <taxon>Asparagoideae</taxon>
        <taxon>Asparagus</taxon>
    </lineage>
</organism>
<feature type="domain" description="GP-PDE" evidence="9">
    <location>
        <begin position="359"/>
        <end position="660"/>
    </location>
</feature>
<dbReference type="FunFam" id="3.20.20.190:FF:000011">
    <property type="entry name" value="Glycerophosphodiester phosphodiesterase GDPDL3"/>
    <property type="match status" value="1"/>
</dbReference>
<evidence type="ECO:0000259" key="9">
    <source>
        <dbReference type="PROSITE" id="PS51704"/>
    </source>
</evidence>
<dbReference type="CDD" id="cd08604">
    <property type="entry name" value="GDPD_SHV3_repeat_2"/>
    <property type="match status" value="1"/>
</dbReference>
<dbReference type="OMA" id="CTNIANV"/>
<keyword evidence="5" id="KW-0378">Hydrolase</keyword>
<dbReference type="Proteomes" id="UP000243459">
    <property type="component" value="Chromosome 5"/>
</dbReference>